<dbReference type="Pfam" id="PF03402">
    <property type="entry name" value="V1R"/>
    <property type="match status" value="1"/>
</dbReference>
<dbReference type="RefSeq" id="XP_005372098.1">
    <property type="nucleotide sequence ID" value="XM_005372041.1"/>
</dbReference>
<dbReference type="SUPFAM" id="SSF81321">
    <property type="entry name" value="Family A G protein-coupled receptor-like"/>
    <property type="match status" value="1"/>
</dbReference>
<keyword evidence="5 11" id="KW-0812">Transmembrane</keyword>
<keyword evidence="4 11" id="KW-0589">Pheromone response</keyword>
<evidence type="ECO:0000256" key="5">
    <source>
        <dbReference type="ARBA" id="ARBA00022692"/>
    </source>
</evidence>
<keyword evidence="7 11" id="KW-0297">G-protein coupled receptor</keyword>
<keyword evidence="6 11" id="KW-1133">Transmembrane helix</keyword>
<evidence type="ECO:0000256" key="10">
    <source>
        <dbReference type="ARBA" id="ARBA00023224"/>
    </source>
</evidence>
<keyword evidence="9 11" id="KW-0675">Receptor</keyword>
<evidence type="ECO:0000256" key="6">
    <source>
        <dbReference type="ARBA" id="ARBA00022989"/>
    </source>
</evidence>
<feature type="transmembrane region" description="Helical" evidence="11">
    <location>
        <begin position="130"/>
        <end position="152"/>
    </location>
</feature>
<dbReference type="GeneID" id="101999777"/>
<feature type="transmembrane region" description="Helical" evidence="11">
    <location>
        <begin position="238"/>
        <end position="264"/>
    </location>
</feature>
<evidence type="ECO:0000256" key="11">
    <source>
        <dbReference type="RuleBase" id="RU364061"/>
    </source>
</evidence>
<keyword evidence="8 11" id="KW-0472">Membrane</keyword>
<dbReference type="InterPro" id="IPR004072">
    <property type="entry name" value="Vmron_rcpt_1"/>
</dbReference>
<evidence type="ECO:0000313" key="14">
    <source>
        <dbReference type="RefSeq" id="XP_005372098.1"/>
    </source>
</evidence>
<evidence type="ECO:0000259" key="12">
    <source>
        <dbReference type="PROSITE" id="PS50262"/>
    </source>
</evidence>
<evidence type="ECO:0000313" key="13">
    <source>
        <dbReference type="Proteomes" id="UP000694915"/>
    </source>
</evidence>
<dbReference type="PROSITE" id="PS50262">
    <property type="entry name" value="G_PROTEIN_RECEP_F1_2"/>
    <property type="match status" value="1"/>
</dbReference>
<accession>A0ABM0LSR6</accession>
<keyword evidence="10 11" id="KW-0807">Transducer</keyword>
<evidence type="ECO:0000256" key="7">
    <source>
        <dbReference type="ARBA" id="ARBA00023040"/>
    </source>
</evidence>
<dbReference type="PANTHER" id="PTHR24062">
    <property type="entry name" value="VOMERONASAL TYPE-1 RECEPTOR"/>
    <property type="match status" value="1"/>
</dbReference>
<keyword evidence="3 11" id="KW-1003">Cell membrane</keyword>
<gene>
    <name evidence="14" type="primary">LOC101999777</name>
</gene>
<feature type="transmembrane region" description="Helical" evidence="11">
    <location>
        <begin position="12"/>
        <end position="33"/>
    </location>
</feature>
<evidence type="ECO:0000256" key="8">
    <source>
        <dbReference type="ARBA" id="ARBA00023136"/>
    </source>
</evidence>
<feature type="domain" description="G-protein coupled receptors family 1 profile" evidence="12">
    <location>
        <begin position="25"/>
        <end position="289"/>
    </location>
</feature>
<name>A0ABM0LSR6_MICOH</name>
<evidence type="ECO:0000256" key="4">
    <source>
        <dbReference type="ARBA" id="ARBA00022507"/>
    </source>
</evidence>
<keyword evidence="13" id="KW-1185">Reference proteome</keyword>
<evidence type="ECO:0000256" key="9">
    <source>
        <dbReference type="ARBA" id="ARBA00023170"/>
    </source>
</evidence>
<feature type="transmembrane region" description="Helical" evidence="11">
    <location>
        <begin position="284"/>
        <end position="305"/>
    </location>
</feature>
<evidence type="ECO:0000256" key="1">
    <source>
        <dbReference type="ARBA" id="ARBA00004651"/>
    </source>
</evidence>
<proteinExistence type="inferred from homology"/>
<dbReference type="Proteomes" id="UP000694915">
    <property type="component" value="Unplaced"/>
</dbReference>
<reference evidence="14" key="1">
    <citation type="submission" date="2025-08" db="UniProtKB">
        <authorList>
            <consortium name="RefSeq"/>
        </authorList>
    </citation>
    <scope>IDENTIFICATION</scope>
</reference>
<dbReference type="PRINTS" id="PR01534">
    <property type="entry name" value="VOMERONASL1R"/>
</dbReference>
<dbReference type="InterPro" id="IPR017452">
    <property type="entry name" value="GPCR_Rhodpsn_7TM"/>
</dbReference>
<feature type="transmembrane region" description="Helical" evidence="11">
    <location>
        <begin position="179"/>
        <end position="210"/>
    </location>
</feature>
<comment type="subcellular location">
    <subcellularLocation>
        <location evidence="1 11">Cell membrane</location>
        <topology evidence="1 11">Multi-pass membrane protein</topology>
    </subcellularLocation>
</comment>
<comment type="similarity">
    <text evidence="2 11">Belongs to the G-protein coupled receptor 1 family.</text>
</comment>
<organism evidence="13 14">
    <name type="scientific">Microtus ochrogaster</name>
    <name type="common">Prairie vole</name>
    <dbReference type="NCBI Taxonomy" id="79684"/>
    <lineage>
        <taxon>Eukaryota</taxon>
        <taxon>Metazoa</taxon>
        <taxon>Chordata</taxon>
        <taxon>Craniata</taxon>
        <taxon>Vertebrata</taxon>
        <taxon>Euteleostomi</taxon>
        <taxon>Mammalia</taxon>
        <taxon>Eutheria</taxon>
        <taxon>Euarchontoglires</taxon>
        <taxon>Glires</taxon>
        <taxon>Rodentia</taxon>
        <taxon>Myomorpha</taxon>
        <taxon>Muroidea</taxon>
        <taxon>Cricetidae</taxon>
        <taxon>Arvicolinae</taxon>
        <taxon>Microtus</taxon>
    </lineage>
</organism>
<evidence type="ECO:0000256" key="3">
    <source>
        <dbReference type="ARBA" id="ARBA00022475"/>
    </source>
</evidence>
<evidence type="ECO:0000256" key="2">
    <source>
        <dbReference type="ARBA" id="ARBA00010663"/>
    </source>
</evidence>
<dbReference type="Gene3D" id="1.20.1070.10">
    <property type="entry name" value="Rhodopsin 7-helix transmembrane proteins"/>
    <property type="match status" value="1"/>
</dbReference>
<protein>
    <recommendedName>
        <fullName evidence="11">Vomeronasal type-1 receptor</fullName>
    </recommendedName>
</protein>
<sequence length="317" mass="35550">MDALVHIDLNWGIMFFIQTTVGILANSFLFHLYNFPLFTAQVVRPMNLILNQLVISNTLVLFSKGIPQTVATFGLTSFLGEAGCKLLLYLYRVARGVSLSTTSLLSGFQAIKLHPDTLGWLNLRTRSSKCIVTCCFLCWIPQLLLNIPVSMIKPGPKNSKNLSTKGIHRYCSSTVPERLIFLIKAVILSLSDMMCLVLMAWASGSMVLVLHKHKHRVQHIRSHILSQRPSHEDRATRTILILVTMFLSFYSLASILSFCITQTVNPSPWLLNTSVLLSFSFPTLSPLVFNFSNICAPHFCCVFWIKKTNSPTLVSDV</sequence>